<gene>
    <name evidence="5" type="ORF">SAMN04488051_105143</name>
</gene>
<comment type="similarity">
    <text evidence="1">Belongs to the bacterial solute-binding protein 3 family.</text>
</comment>
<name>A0A1H4DA68_ALKAM</name>
<keyword evidence="6" id="KW-1185">Reference proteome</keyword>
<dbReference type="OrthoDB" id="9768183at2"/>
<evidence type="ECO:0000313" key="5">
    <source>
        <dbReference type="EMBL" id="SEA69448.1"/>
    </source>
</evidence>
<dbReference type="Pfam" id="PF00497">
    <property type="entry name" value="SBP_bac_3"/>
    <property type="match status" value="1"/>
</dbReference>
<accession>A0A1H4DA68</accession>
<sequence>MVRWLLALVMFSATSLQAELCLLKVQAQHFPPRFIKLESATGEVVWQGFNAELYQQLAERMGCQLELLEIPFGRAMQLLAEGELGMMSNVSKNAERAEFAHFIGPVSTERTMVVGDRSLRGQVSNLQQLAEIDGHIGLMQGVFYGQEFANELAQNQSLQERLAYVGTSQQKLDLLLRGRIQLTFEDSLTLQQLYQQQVLDEQELVALFTLYESPVYLAVSKAAFDEDRLLQLQQAWQQLVADGTLAGLQQRYFSAVESP</sequence>
<evidence type="ECO:0000256" key="2">
    <source>
        <dbReference type="ARBA" id="ARBA00022729"/>
    </source>
</evidence>
<dbReference type="PANTHER" id="PTHR35936:SF19">
    <property type="entry name" value="AMINO-ACID-BINDING PROTEIN YXEM-RELATED"/>
    <property type="match status" value="1"/>
</dbReference>
<dbReference type="AlphaFoldDB" id="A0A1H4DA68"/>
<feature type="signal peptide" evidence="3">
    <location>
        <begin position="1"/>
        <end position="18"/>
    </location>
</feature>
<feature type="domain" description="Solute-binding protein family 3/N-terminal" evidence="4">
    <location>
        <begin position="22"/>
        <end position="256"/>
    </location>
</feature>
<dbReference type="RefSeq" id="WP_091342905.1">
    <property type="nucleotide sequence ID" value="NZ_FNRM01000005.1"/>
</dbReference>
<dbReference type="InterPro" id="IPR001638">
    <property type="entry name" value="Solute-binding_3/MltF_N"/>
</dbReference>
<dbReference type="PANTHER" id="PTHR35936">
    <property type="entry name" value="MEMBRANE-BOUND LYTIC MUREIN TRANSGLYCOSYLASE F"/>
    <property type="match status" value="1"/>
</dbReference>
<proteinExistence type="inferred from homology"/>
<reference evidence="5 6" key="1">
    <citation type="submission" date="2016-10" db="EMBL/GenBank/DDBJ databases">
        <authorList>
            <person name="de Groot N.N."/>
        </authorList>
    </citation>
    <scope>NUCLEOTIDE SEQUENCE [LARGE SCALE GENOMIC DNA]</scope>
    <source>
        <strain evidence="5 6">CGMCC 1.3430</strain>
    </source>
</reference>
<evidence type="ECO:0000259" key="4">
    <source>
        <dbReference type="SMART" id="SM00062"/>
    </source>
</evidence>
<evidence type="ECO:0000256" key="1">
    <source>
        <dbReference type="ARBA" id="ARBA00010333"/>
    </source>
</evidence>
<protein>
    <submittedName>
        <fullName evidence="5">ABC-type amino acid transport substrate-binding protein</fullName>
    </submittedName>
</protein>
<dbReference type="EMBL" id="FNRM01000005">
    <property type="protein sequence ID" value="SEA69448.1"/>
    <property type="molecule type" value="Genomic_DNA"/>
</dbReference>
<dbReference type="STRING" id="152573.SAMN04488051_105143"/>
<dbReference type="SMART" id="SM00062">
    <property type="entry name" value="PBPb"/>
    <property type="match status" value="1"/>
</dbReference>
<feature type="chain" id="PRO_5011679385" evidence="3">
    <location>
        <begin position="19"/>
        <end position="259"/>
    </location>
</feature>
<evidence type="ECO:0000313" key="6">
    <source>
        <dbReference type="Proteomes" id="UP000198773"/>
    </source>
</evidence>
<dbReference type="Gene3D" id="3.40.190.10">
    <property type="entry name" value="Periplasmic binding protein-like II"/>
    <property type="match status" value="2"/>
</dbReference>
<dbReference type="Proteomes" id="UP000198773">
    <property type="component" value="Unassembled WGS sequence"/>
</dbReference>
<keyword evidence="2 3" id="KW-0732">Signal</keyword>
<organism evidence="5 6">
    <name type="scientific">Alkalimonas amylolytica</name>
    <dbReference type="NCBI Taxonomy" id="152573"/>
    <lineage>
        <taxon>Bacteria</taxon>
        <taxon>Pseudomonadati</taxon>
        <taxon>Pseudomonadota</taxon>
        <taxon>Gammaproteobacteria</taxon>
        <taxon>Alkalimonas</taxon>
    </lineage>
</organism>
<evidence type="ECO:0000256" key="3">
    <source>
        <dbReference type="SAM" id="SignalP"/>
    </source>
</evidence>
<dbReference type="SUPFAM" id="SSF53850">
    <property type="entry name" value="Periplasmic binding protein-like II"/>
    <property type="match status" value="1"/>
</dbReference>